<organism evidence="1 2">
    <name type="scientific">Eretmocerus hayati</name>
    <dbReference type="NCBI Taxonomy" id="131215"/>
    <lineage>
        <taxon>Eukaryota</taxon>
        <taxon>Metazoa</taxon>
        <taxon>Ecdysozoa</taxon>
        <taxon>Arthropoda</taxon>
        <taxon>Hexapoda</taxon>
        <taxon>Insecta</taxon>
        <taxon>Pterygota</taxon>
        <taxon>Neoptera</taxon>
        <taxon>Endopterygota</taxon>
        <taxon>Hymenoptera</taxon>
        <taxon>Apocrita</taxon>
        <taxon>Proctotrupomorpha</taxon>
        <taxon>Chalcidoidea</taxon>
        <taxon>Aphelinidae</taxon>
        <taxon>Aphelininae</taxon>
        <taxon>Eretmocerus</taxon>
    </lineage>
</organism>
<protein>
    <submittedName>
        <fullName evidence="1">Uncharacterized protein</fullName>
    </submittedName>
</protein>
<comment type="caution">
    <text evidence="1">The sequence shown here is derived from an EMBL/GenBank/DDBJ whole genome shotgun (WGS) entry which is preliminary data.</text>
</comment>
<proteinExistence type="predicted"/>
<dbReference type="Proteomes" id="UP001239111">
    <property type="component" value="Chromosome 1"/>
</dbReference>
<accession>A0ACC2PVT7</accession>
<keyword evidence="2" id="KW-1185">Reference proteome</keyword>
<evidence type="ECO:0000313" key="2">
    <source>
        <dbReference type="Proteomes" id="UP001239111"/>
    </source>
</evidence>
<sequence length="114" mass="13825">MESIHRKIQKVYVEIISIWKFGNSEKKLLNLQQKYVLEALLYNYNFLAEDYGNNQLNTRNKLAQSAKNIKEVWKRSHMYSFIMYFYKLPPDLKNLGVKQRRMKIKEYITKQSLK</sequence>
<gene>
    <name evidence="1" type="ORF">QAD02_022543</name>
</gene>
<name>A0ACC2PVT7_9HYME</name>
<dbReference type="EMBL" id="CM056741">
    <property type="protein sequence ID" value="KAJ8686749.1"/>
    <property type="molecule type" value="Genomic_DNA"/>
</dbReference>
<evidence type="ECO:0000313" key="1">
    <source>
        <dbReference type="EMBL" id="KAJ8686749.1"/>
    </source>
</evidence>
<reference evidence="1" key="1">
    <citation type="submission" date="2023-04" db="EMBL/GenBank/DDBJ databases">
        <title>A chromosome-level genome assembly of the parasitoid wasp Eretmocerus hayati.</title>
        <authorList>
            <person name="Zhong Y."/>
            <person name="Liu S."/>
            <person name="Liu Y."/>
        </authorList>
    </citation>
    <scope>NUCLEOTIDE SEQUENCE</scope>
    <source>
        <strain evidence="1">ZJU_SS_LIU_2023</strain>
    </source>
</reference>